<keyword evidence="3" id="KW-1185">Reference proteome</keyword>
<dbReference type="InterPro" id="IPR050951">
    <property type="entry name" value="Retrovirus_Pol_polyprotein"/>
</dbReference>
<dbReference type="InterPro" id="IPR001584">
    <property type="entry name" value="Integrase_cat-core"/>
</dbReference>
<name>A0AAD7S5U3_9TELE</name>
<dbReference type="SUPFAM" id="SSF53098">
    <property type="entry name" value="Ribonuclease H-like"/>
    <property type="match status" value="1"/>
</dbReference>
<dbReference type="PANTHER" id="PTHR37984">
    <property type="entry name" value="PROTEIN CBG26694"/>
    <property type="match status" value="1"/>
</dbReference>
<dbReference type="Proteomes" id="UP001221898">
    <property type="component" value="Unassembled WGS sequence"/>
</dbReference>
<evidence type="ECO:0000313" key="3">
    <source>
        <dbReference type="Proteomes" id="UP001221898"/>
    </source>
</evidence>
<dbReference type="AlphaFoldDB" id="A0AAD7S5U3"/>
<dbReference type="EMBL" id="JAINUG010000106">
    <property type="protein sequence ID" value="KAJ8396529.1"/>
    <property type="molecule type" value="Genomic_DNA"/>
</dbReference>
<dbReference type="GO" id="GO:0003676">
    <property type="term" value="F:nucleic acid binding"/>
    <property type="evidence" value="ECO:0007669"/>
    <property type="project" value="InterPro"/>
</dbReference>
<dbReference type="InterPro" id="IPR012337">
    <property type="entry name" value="RNaseH-like_sf"/>
</dbReference>
<gene>
    <name evidence="2" type="ORF">AAFF_G00018350</name>
</gene>
<sequence length="109" mass="12594">MNIETEFWNKVNQILFEKWGAKHRITSAYHPQTNGLDERTNQTLKRAIGKSLDGHQEQWEDNLKITGDIPPLVEVDGIDEDTVADYLQARAEKDEEVFDKVRLNAEKAQ</sequence>
<comment type="caution">
    <text evidence="2">The sequence shown here is derived from an EMBL/GenBank/DDBJ whole genome shotgun (WGS) entry which is preliminary data.</text>
</comment>
<reference evidence="2" key="1">
    <citation type="journal article" date="2023" name="Science">
        <title>Genome structures resolve the early diversification of teleost fishes.</title>
        <authorList>
            <person name="Parey E."/>
            <person name="Louis A."/>
            <person name="Montfort J."/>
            <person name="Bouchez O."/>
            <person name="Roques C."/>
            <person name="Iampietro C."/>
            <person name="Lluch J."/>
            <person name="Castinel A."/>
            <person name="Donnadieu C."/>
            <person name="Desvignes T."/>
            <person name="Floi Bucao C."/>
            <person name="Jouanno E."/>
            <person name="Wen M."/>
            <person name="Mejri S."/>
            <person name="Dirks R."/>
            <person name="Jansen H."/>
            <person name="Henkel C."/>
            <person name="Chen W.J."/>
            <person name="Zahm M."/>
            <person name="Cabau C."/>
            <person name="Klopp C."/>
            <person name="Thompson A.W."/>
            <person name="Robinson-Rechavi M."/>
            <person name="Braasch I."/>
            <person name="Lecointre G."/>
            <person name="Bobe J."/>
            <person name="Postlethwait J.H."/>
            <person name="Berthelot C."/>
            <person name="Roest Crollius H."/>
            <person name="Guiguen Y."/>
        </authorList>
    </citation>
    <scope>NUCLEOTIDE SEQUENCE</scope>
    <source>
        <strain evidence="2">NC1722</strain>
    </source>
</reference>
<organism evidence="2 3">
    <name type="scientific">Aldrovandia affinis</name>
    <dbReference type="NCBI Taxonomy" id="143900"/>
    <lineage>
        <taxon>Eukaryota</taxon>
        <taxon>Metazoa</taxon>
        <taxon>Chordata</taxon>
        <taxon>Craniata</taxon>
        <taxon>Vertebrata</taxon>
        <taxon>Euteleostomi</taxon>
        <taxon>Actinopterygii</taxon>
        <taxon>Neopterygii</taxon>
        <taxon>Teleostei</taxon>
        <taxon>Notacanthiformes</taxon>
        <taxon>Halosauridae</taxon>
        <taxon>Aldrovandia</taxon>
    </lineage>
</organism>
<feature type="domain" description="Integrase catalytic" evidence="1">
    <location>
        <begin position="1"/>
        <end position="48"/>
    </location>
</feature>
<evidence type="ECO:0000259" key="1">
    <source>
        <dbReference type="PROSITE" id="PS50994"/>
    </source>
</evidence>
<dbReference type="PROSITE" id="PS50994">
    <property type="entry name" value="INTEGRASE"/>
    <property type="match status" value="1"/>
</dbReference>
<dbReference type="InterPro" id="IPR036397">
    <property type="entry name" value="RNaseH_sf"/>
</dbReference>
<dbReference type="Gene3D" id="3.30.420.10">
    <property type="entry name" value="Ribonuclease H-like superfamily/Ribonuclease H"/>
    <property type="match status" value="1"/>
</dbReference>
<accession>A0AAD7S5U3</accession>
<proteinExistence type="predicted"/>
<dbReference type="GO" id="GO:0015074">
    <property type="term" value="P:DNA integration"/>
    <property type="evidence" value="ECO:0007669"/>
    <property type="project" value="InterPro"/>
</dbReference>
<dbReference type="PANTHER" id="PTHR37984:SF5">
    <property type="entry name" value="PROTEIN NYNRIN-LIKE"/>
    <property type="match status" value="1"/>
</dbReference>
<protein>
    <recommendedName>
        <fullName evidence="1">Integrase catalytic domain-containing protein</fullName>
    </recommendedName>
</protein>
<evidence type="ECO:0000313" key="2">
    <source>
        <dbReference type="EMBL" id="KAJ8396529.1"/>
    </source>
</evidence>